<feature type="binding site" evidence="5">
    <location>
        <position position="382"/>
    </location>
    <ligand>
        <name>Zn(2+)</name>
        <dbReference type="ChEBI" id="CHEBI:29105"/>
    </ligand>
</feature>
<evidence type="ECO:0000256" key="3">
    <source>
        <dbReference type="ARBA" id="ARBA00022723"/>
    </source>
</evidence>
<dbReference type="OMA" id="MAGSRMK"/>
<sequence>MAVGWMKLEFSRVLQGGSRLGVLKGLGRTGQHSLEVPGCLLYSRCGTVPHLTQDTLHNLDKLPSVTQVSLDHLAEHQEVLEEFKEGFKKFSGLHDTVLFCTLNDPATPSPTGYTTNKTVSVWGSGGRIELTAAKFMALQKLLQPDCYVSMADGETWQDNTSRKRVRKSVERTLAHLDECLLVHQASQELEGAALFGVVEGGDVPEERSRSARETAKRPVAGFCLDGLQSGRLNGALRSQLIAAVIKELPEDKPRLLQGVGRPDEVLACVEAGVDLFEGFFPFLVTERGCALCFRFDTAIDPESGDGTPPSESTAEPNGDHHPDDPTRMTSFEMDLKDKRYRDDFRPLVEGCGCYCCQNHKRAYVHHLLATNELLAGVLLTLHNTAHYLAFFAALREALAADKVDFLKRRVLGQTETST</sequence>
<keyword evidence="5" id="KW-0472">Membrane</keyword>
<evidence type="ECO:0000256" key="6">
    <source>
        <dbReference type="SAM" id="MobiDB-lite"/>
    </source>
</evidence>
<feature type="domain" description="tRNA-guanine(15) transglycosylase-like" evidence="7">
    <location>
        <begin position="18"/>
        <end position="413"/>
    </location>
</feature>
<dbReference type="STRING" id="109280.ENSHCOP00000026957"/>
<comment type="similarity">
    <text evidence="5">Belongs to the queuine tRNA-ribosyltransferase family. QTRT2 subfamily.</text>
</comment>
<feature type="binding site" evidence="5">
    <location>
        <position position="353"/>
    </location>
    <ligand>
        <name>Zn(2+)</name>
        <dbReference type="ChEBI" id="CHEBI:29105"/>
    </ligand>
</feature>
<feature type="compositionally biased region" description="Basic and acidic residues" evidence="6">
    <location>
        <begin position="317"/>
        <end position="326"/>
    </location>
</feature>
<dbReference type="RefSeq" id="XP_019722399.1">
    <property type="nucleotide sequence ID" value="XM_019866840.1"/>
</dbReference>
<keyword evidence="3 5" id="KW-0479">Metal-binding</keyword>
<dbReference type="Pfam" id="PF01702">
    <property type="entry name" value="TGT"/>
    <property type="match status" value="1"/>
</dbReference>
<gene>
    <name evidence="5" type="primary">QTRT2</name>
</gene>
<evidence type="ECO:0000256" key="4">
    <source>
        <dbReference type="ARBA" id="ARBA00022833"/>
    </source>
</evidence>
<evidence type="ECO:0000256" key="5">
    <source>
        <dbReference type="HAMAP-Rule" id="MF_03043"/>
    </source>
</evidence>
<dbReference type="RefSeq" id="XP_019722400.1">
    <property type="nucleotide sequence ID" value="XM_019866841.1"/>
</dbReference>
<dbReference type="InterPro" id="IPR002616">
    <property type="entry name" value="tRNA_ribo_trans-like"/>
</dbReference>
<evidence type="ECO:0000313" key="9">
    <source>
        <dbReference type="Proteomes" id="UP000264820"/>
    </source>
</evidence>
<keyword evidence="5" id="KW-1000">Mitochondrion outer membrane</keyword>
<dbReference type="SUPFAM" id="SSF51713">
    <property type="entry name" value="tRNA-guanine transglycosylase"/>
    <property type="match status" value="1"/>
</dbReference>
<dbReference type="RefSeq" id="XP_019722398.1">
    <property type="nucleotide sequence ID" value="XM_019866839.1"/>
</dbReference>
<dbReference type="OrthoDB" id="27601at2759"/>
<keyword evidence="2 5" id="KW-0819">tRNA processing</keyword>
<dbReference type="Ensembl" id="ENSHCOT00000027858.1">
    <property type="protein sequence ID" value="ENSHCOP00000026957.1"/>
    <property type="gene ID" value="ENSHCOG00000018359.1"/>
</dbReference>
<dbReference type="GO" id="GO:0046872">
    <property type="term" value="F:metal ion binding"/>
    <property type="evidence" value="ECO:0007669"/>
    <property type="project" value="UniProtKB-KW"/>
</dbReference>
<evidence type="ECO:0000256" key="1">
    <source>
        <dbReference type="ARBA" id="ARBA00022490"/>
    </source>
</evidence>
<dbReference type="InterPro" id="IPR050852">
    <property type="entry name" value="Queuine_tRNA-ribosyltrfase"/>
</dbReference>
<comment type="function">
    <text evidence="5">Non-catalytic subunit of the queuine tRNA-ribosyltransferase (TGT) that catalyzes the base-exchange of a guanine (G) residue with queuine (Q) at position 34 (anticodon wobble position) in tRNAs with GU(N) anticodons (tRNA-Asp, -Asn, -His and -Tyr), resulting in the hypermodified nucleoside queuosine (7-(((4,5-cis-dihydroxy-2-cyclopenten-1-yl)amino)methyl)-7-deazaguanosine).</text>
</comment>
<dbReference type="Proteomes" id="UP000264820">
    <property type="component" value="Unplaced"/>
</dbReference>
<organism evidence="8 9">
    <name type="scientific">Hippocampus comes</name>
    <name type="common">Tiger tail seahorse</name>
    <dbReference type="NCBI Taxonomy" id="109280"/>
    <lineage>
        <taxon>Eukaryota</taxon>
        <taxon>Metazoa</taxon>
        <taxon>Chordata</taxon>
        <taxon>Craniata</taxon>
        <taxon>Vertebrata</taxon>
        <taxon>Euteleostomi</taxon>
        <taxon>Actinopterygii</taxon>
        <taxon>Neopterygii</taxon>
        <taxon>Teleostei</taxon>
        <taxon>Neoteleostei</taxon>
        <taxon>Acanthomorphata</taxon>
        <taxon>Syngnathiaria</taxon>
        <taxon>Syngnathiformes</taxon>
        <taxon>Syngnathoidei</taxon>
        <taxon>Syngnathidae</taxon>
        <taxon>Hippocampus</taxon>
    </lineage>
</organism>
<dbReference type="NCBIfam" id="TIGR00449">
    <property type="entry name" value="tgt_general"/>
    <property type="match status" value="1"/>
</dbReference>
<dbReference type="HAMAP" id="MF_03043">
    <property type="entry name" value="QTRT2"/>
    <property type="match status" value="1"/>
</dbReference>
<proteinExistence type="inferred from homology"/>
<keyword evidence="1 5" id="KW-0963">Cytoplasm</keyword>
<dbReference type="GO" id="GO:0008479">
    <property type="term" value="F:tRNA-guanosine(34) queuine transglycosylase activity"/>
    <property type="evidence" value="ECO:0007669"/>
    <property type="project" value="UniProtKB-UniRule"/>
</dbReference>
<dbReference type="CTD" id="79691"/>
<feature type="binding site" evidence="5">
    <location>
        <position position="356"/>
    </location>
    <ligand>
        <name>Zn(2+)</name>
        <dbReference type="ChEBI" id="CHEBI:29105"/>
    </ligand>
</feature>
<evidence type="ECO:0000256" key="2">
    <source>
        <dbReference type="ARBA" id="ARBA00022694"/>
    </source>
</evidence>
<protein>
    <recommendedName>
        <fullName evidence="5">Queuine tRNA-ribosyltransferase accessory subunit 2</fullName>
    </recommendedName>
    <alternativeName>
        <fullName evidence="5">Queuine tRNA-ribosyltransferase domain-containing protein 1</fullName>
    </alternativeName>
</protein>
<dbReference type="AlphaFoldDB" id="A0A3Q2Z5K6"/>
<name>A0A3Q2Z5K6_HIPCM</name>
<reference evidence="8" key="1">
    <citation type="submission" date="2025-08" db="UniProtKB">
        <authorList>
            <consortium name="Ensembl"/>
        </authorList>
    </citation>
    <scope>IDENTIFICATION</scope>
</reference>
<keyword evidence="5" id="KW-0496">Mitochondrion</keyword>
<dbReference type="PANTHER" id="PTHR46064">
    <property type="entry name" value="QUEUINE TRNA-RIBOSYLTRANSFERASE ACCESSORY SUBUNIT 2"/>
    <property type="match status" value="1"/>
</dbReference>
<feature type="binding site" evidence="5">
    <location>
        <position position="351"/>
    </location>
    <ligand>
        <name>Zn(2+)</name>
        <dbReference type="ChEBI" id="CHEBI:29105"/>
    </ligand>
</feature>
<dbReference type="GeneID" id="109514043"/>
<evidence type="ECO:0000313" key="8">
    <source>
        <dbReference type="Ensembl" id="ENSHCOP00000026957.1"/>
    </source>
</evidence>
<dbReference type="PANTHER" id="PTHR46064:SF1">
    <property type="entry name" value="QUEUINE TRNA-RIBOSYLTRANSFERASE ACCESSORY SUBUNIT 2"/>
    <property type="match status" value="1"/>
</dbReference>
<evidence type="ECO:0000259" key="7">
    <source>
        <dbReference type="Pfam" id="PF01702"/>
    </source>
</evidence>
<dbReference type="GeneTree" id="ENSGT00530000063679"/>
<accession>A0A3Q2Z5K6</accession>
<dbReference type="InterPro" id="IPR036511">
    <property type="entry name" value="TGT-like_sf"/>
</dbReference>
<reference evidence="8" key="2">
    <citation type="submission" date="2025-09" db="UniProtKB">
        <authorList>
            <consortium name="Ensembl"/>
        </authorList>
    </citation>
    <scope>IDENTIFICATION</scope>
</reference>
<dbReference type="InterPro" id="IPR028592">
    <property type="entry name" value="QTRTD1"/>
</dbReference>
<comment type="subcellular location">
    <subcellularLocation>
        <location evidence="5">Cytoplasm</location>
    </subcellularLocation>
    <subcellularLocation>
        <location evidence="5">Mitochondrion outer membrane</location>
        <topology evidence="5">Peripheral membrane protein</topology>
        <orientation evidence="5">Cytoplasmic side</orientation>
    </subcellularLocation>
    <text evidence="5">May associate with the mitochondrion outer membrane.</text>
</comment>
<dbReference type="Gene3D" id="3.20.20.105">
    <property type="entry name" value="Queuine tRNA-ribosyltransferase-like"/>
    <property type="match status" value="1"/>
</dbReference>
<comment type="cofactor">
    <cofactor evidence="5">
        <name>Zn(2+)</name>
        <dbReference type="ChEBI" id="CHEBI:29105"/>
    </cofactor>
    <text evidence="5">Binds 1 zinc ion per subunit.</text>
</comment>
<keyword evidence="4 5" id="KW-0862">Zinc</keyword>
<feature type="region of interest" description="Disordered" evidence="6">
    <location>
        <begin position="302"/>
        <end position="327"/>
    </location>
</feature>
<dbReference type="GO" id="GO:0006400">
    <property type="term" value="P:tRNA modification"/>
    <property type="evidence" value="ECO:0007669"/>
    <property type="project" value="InterPro"/>
</dbReference>
<comment type="subunit">
    <text evidence="5">Heterodimer of a catalytic subunit QTRT1 and an accessory subunit QTRT2.</text>
</comment>
<dbReference type="KEGG" id="hcq:109514043"/>
<dbReference type="GO" id="GO:0005741">
    <property type="term" value="C:mitochondrial outer membrane"/>
    <property type="evidence" value="ECO:0007669"/>
    <property type="project" value="UniProtKB-SubCell"/>
</dbReference>
<keyword evidence="9" id="KW-1185">Reference proteome</keyword>